<organism evidence="1 2">
    <name type="scientific">Candidatus Doudnabacteria bacterium RIFCSPHIGHO2_01_FULL_45_18</name>
    <dbReference type="NCBI Taxonomy" id="1817823"/>
    <lineage>
        <taxon>Bacteria</taxon>
        <taxon>Candidatus Doudnaibacteriota</taxon>
    </lineage>
</organism>
<accession>A0A1F5NSE4</accession>
<gene>
    <name evidence="1" type="ORF">A2660_02135</name>
</gene>
<comment type="caution">
    <text evidence="1">The sequence shown here is derived from an EMBL/GenBank/DDBJ whole genome shotgun (WGS) entry which is preliminary data.</text>
</comment>
<sequence length="77" mass="9303">MTDFSPLFTYLDEKFKHIDQQFLEQKQSFTSLQTSVDRLATKFEKYHDEQIIYKAKLDYMEDWIKKASIKLGVDYKP</sequence>
<dbReference type="EMBL" id="MFEJ01000006">
    <property type="protein sequence ID" value="OGE80595.1"/>
    <property type="molecule type" value="Genomic_DNA"/>
</dbReference>
<dbReference type="AlphaFoldDB" id="A0A1F5NSE4"/>
<evidence type="ECO:0000313" key="1">
    <source>
        <dbReference type="EMBL" id="OGE80595.1"/>
    </source>
</evidence>
<protein>
    <submittedName>
        <fullName evidence="1">Uncharacterized protein</fullName>
    </submittedName>
</protein>
<dbReference type="Proteomes" id="UP000176233">
    <property type="component" value="Unassembled WGS sequence"/>
</dbReference>
<proteinExistence type="predicted"/>
<reference evidence="1 2" key="1">
    <citation type="journal article" date="2016" name="Nat. Commun.">
        <title>Thousands of microbial genomes shed light on interconnected biogeochemical processes in an aquifer system.</title>
        <authorList>
            <person name="Anantharaman K."/>
            <person name="Brown C.T."/>
            <person name="Hug L.A."/>
            <person name="Sharon I."/>
            <person name="Castelle C.J."/>
            <person name="Probst A.J."/>
            <person name="Thomas B.C."/>
            <person name="Singh A."/>
            <person name="Wilkins M.J."/>
            <person name="Karaoz U."/>
            <person name="Brodie E.L."/>
            <person name="Williams K.H."/>
            <person name="Hubbard S.S."/>
            <person name="Banfield J.F."/>
        </authorList>
    </citation>
    <scope>NUCLEOTIDE SEQUENCE [LARGE SCALE GENOMIC DNA]</scope>
</reference>
<evidence type="ECO:0000313" key="2">
    <source>
        <dbReference type="Proteomes" id="UP000176233"/>
    </source>
</evidence>
<name>A0A1F5NSE4_9BACT</name>